<dbReference type="EMBL" id="JAERRC010000010">
    <property type="protein sequence ID" value="MBL0704355.1"/>
    <property type="molecule type" value="Genomic_DNA"/>
</dbReference>
<keyword evidence="1" id="KW-0812">Transmembrane</keyword>
<evidence type="ECO:0000313" key="3">
    <source>
        <dbReference type="Proteomes" id="UP000639051"/>
    </source>
</evidence>
<feature type="transmembrane region" description="Helical" evidence="1">
    <location>
        <begin position="131"/>
        <end position="155"/>
    </location>
</feature>
<feature type="transmembrane region" description="Helical" evidence="1">
    <location>
        <begin position="79"/>
        <end position="98"/>
    </location>
</feature>
<comment type="caution">
    <text evidence="2">The sequence shown here is derived from an EMBL/GenBank/DDBJ whole genome shotgun (WGS) entry which is preliminary data.</text>
</comment>
<evidence type="ECO:0000313" key="2">
    <source>
        <dbReference type="EMBL" id="MBL0704355.1"/>
    </source>
</evidence>
<dbReference type="RefSeq" id="WP_189693362.1">
    <property type="nucleotide sequence ID" value="NZ_BNCM01000005.1"/>
</dbReference>
<accession>A0ABS1JY98</accession>
<sequence>MTSQHTPGASTATARWMRALDLDFPRGRNQPAPVRWVVASAVAVVGSVLACAALAAAGVAWFPETAGYEHFGFVDYTKLTVIGVGLACLAWPAVTWLSSRAWKPFLWLAILVTIVGLAPDAWILYKGQPANAIGVLVLMHFAVALITYPALVLIAPQRRGARPRRRARPSAL</sequence>
<reference evidence="2 3" key="1">
    <citation type="submission" date="2021-01" db="EMBL/GenBank/DDBJ databases">
        <title>Genome public.</title>
        <authorList>
            <person name="Liu C."/>
            <person name="Sun Q."/>
        </authorList>
    </citation>
    <scope>NUCLEOTIDE SEQUENCE [LARGE SCALE GENOMIC DNA]</scope>
    <source>
        <strain evidence="2 3">JC656</strain>
    </source>
</reference>
<keyword evidence="1" id="KW-0472">Membrane</keyword>
<proteinExistence type="predicted"/>
<evidence type="ECO:0000256" key="1">
    <source>
        <dbReference type="SAM" id="Phobius"/>
    </source>
</evidence>
<organism evidence="2 3">
    <name type="scientific">Sinomonas cellulolyticus</name>
    <dbReference type="NCBI Taxonomy" id="2801916"/>
    <lineage>
        <taxon>Bacteria</taxon>
        <taxon>Bacillati</taxon>
        <taxon>Actinomycetota</taxon>
        <taxon>Actinomycetes</taxon>
        <taxon>Micrococcales</taxon>
        <taxon>Micrococcaceae</taxon>
        <taxon>Sinomonas</taxon>
    </lineage>
</organism>
<name>A0ABS1JY98_9MICC</name>
<feature type="transmembrane region" description="Helical" evidence="1">
    <location>
        <begin position="36"/>
        <end position="59"/>
    </location>
</feature>
<protein>
    <submittedName>
        <fullName evidence="2">Uncharacterized protein</fullName>
    </submittedName>
</protein>
<dbReference type="Proteomes" id="UP000639051">
    <property type="component" value="Unassembled WGS sequence"/>
</dbReference>
<keyword evidence="3" id="KW-1185">Reference proteome</keyword>
<feature type="transmembrane region" description="Helical" evidence="1">
    <location>
        <begin position="105"/>
        <end position="125"/>
    </location>
</feature>
<gene>
    <name evidence="2" type="ORF">JJE72_02410</name>
</gene>
<keyword evidence="1" id="KW-1133">Transmembrane helix</keyword>